<dbReference type="InterPro" id="IPR029058">
    <property type="entry name" value="AB_hydrolase_fold"/>
</dbReference>
<dbReference type="EMBL" id="CP095873">
    <property type="protein sequence ID" value="UPL21462.1"/>
    <property type="molecule type" value="Genomic_DNA"/>
</dbReference>
<accession>A0AAE9HDV2</accession>
<protein>
    <submittedName>
        <fullName evidence="2">Alpha/beta fold hydrolase</fullName>
    </submittedName>
</protein>
<reference evidence="2" key="1">
    <citation type="submission" date="2022-04" db="EMBL/GenBank/DDBJ databases">
        <title>Genomic mining of Alcaligenes faecalis D334 producing ectoin and derivatives.</title>
        <authorList>
            <person name="Doan V.T."/>
            <person name="Quach N.T."/>
            <person name="Vu T.-H.-N."/>
            <person name="Phi Q.-T."/>
        </authorList>
    </citation>
    <scope>NUCLEOTIDE SEQUENCE</scope>
    <source>
        <strain evidence="2">D334</strain>
    </source>
</reference>
<proteinExistence type="predicted"/>
<dbReference type="GO" id="GO:0016787">
    <property type="term" value="F:hydrolase activity"/>
    <property type="evidence" value="ECO:0007669"/>
    <property type="project" value="UniProtKB-KW"/>
</dbReference>
<evidence type="ECO:0000313" key="3">
    <source>
        <dbReference type="Proteomes" id="UP000830925"/>
    </source>
</evidence>
<evidence type="ECO:0000313" key="2">
    <source>
        <dbReference type="EMBL" id="UPL21462.1"/>
    </source>
</evidence>
<dbReference type="InterPro" id="IPR050266">
    <property type="entry name" value="AB_hydrolase_sf"/>
</dbReference>
<name>A0AAE9HDV2_ALCFA</name>
<feature type="domain" description="Serine aminopeptidase S33" evidence="1">
    <location>
        <begin position="41"/>
        <end position="283"/>
    </location>
</feature>
<organism evidence="2 3">
    <name type="scientific">Alcaligenes faecalis</name>
    <dbReference type="NCBI Taxonomy" id="511"/>
    <lineage>
        <taxon>Bacteria</taxon>
        <taxon>Pseudomonadati</taxon>
        <taxon>Pseudomonadota</taxon>
        <taxon>Betaproteobacteria</taxon>
        <taxon>Burkholderiales</taxon>
        <taxon>Alcaligenaceae</taxon>
        <taxon>Alcaligenes</taxon>
    </lineage>
</organism>
<dbReference type="GO" id="GO:0016020">
    <property type="term" value="C:membrane"/>
    <property type="evidence" value="ECO:0007669"/>
    <property type="project" value="TreeGrafter"/>
</dbReference>
<dbReference type="Proteomes" id="UP000830925">
    <property type="component" value="Chromosome"/>
</dbReference>
<dbReference type="PANTHER" id="PTHR43798:SF33">
    <property type="entry name" value="HYDROLASE, PUTATIVE (AFU_ORTHOLOGUE AFUA_2G14860)-RELATED"/>
    <property type="match status" value="1"/>
</dbReference>
<dbReference type="Pfam" id="PF12146">
    <property type="entry name" value="Hydrolase_4"/>
    <property type="match status" value="1"/>
</dbReference>
<dbReference type="InterPro" id="IPR022742">
    <property type="entry name" value="Hydrolase_4"/>
</dbReference>
<dbReference type="AlphaFoldDB" id="A0AAE9HDV2"/>
<dbReference type="Gene3D" id="3.40.50.1820">
    <property type="entry name" value="alpha/beta hydrolase"/>
    <property type="match status" value="1"/>
</dbReference>
<keyword evidence="2" id="KW-0378">Hydrolase</keyword>
<dbReference type="PANTHER" id="PTHR43798">
    <property type="entry name" value="MONOACYLGLYCEROL LIPASE"/>
    <property type="match status" value="1"/>
</dbReference>
<dbReference type="SUPFAM" id="SSF53474">
    <property type="entry name" value="alpha/beta-Hydrolases"/>
    <property type="match status" value="1"/>
</dbReference>
<dbReference type="RefSeq" id="WP_247966218.1">
    <property type="nucleotide sequence ID" value="NZ_CP095873.1"/>
</dbReference>
<evidence type="ECO:0000259" key="1">
    <source>
        <dbReference type="Pfam" id="PF12146"/>
    </source>
</evidence>
<sequence length="308" mass="33797">MSDAALHPAFSSLPELAEQGLTSRPDELLSHEYLLRGHGAHARTGVLLIHGLTGTPNEMRVLARGLNRQGFTVYAVQLAGHCGSMDQLVSTRWQNWLSSVCRGADLLSRYVDRVVAGGLSMGAVLALGLAQRRPEQISGVVALSPTFRYDGWSMPTYTKFSFILPWLRALGIGRRSVFMEQPPYGIKDEALRARIVSQMNSGDSAAAGLPGNPWWAVIEMHALSARVRKNLDKVRAPCLVIHAQHDDIAAVGNAYEIVDGVRHAPVELCLLQDSYHMITIDRERRQVIARVVDFVTAIDAAGRGTRRS</sequence>
<gene>
    <name evidence="2" type="ORF">MXF72_19105</name>
</gene>